<feature type="transmembrane region" description="Helical" evidence="1">
    <location>
        <begin position="12"/>
        <end position="34"/>
    </location>
</feature>
<accession>D0KX03</accession>
<evidence type="ECO:0000313" key="2">
    <source>
        <dbReference type="EMBL" id="ACX97123.1"/>
    </source>
</evidence>
<evidence type="ECO:0000256" key="1">
    <source>
        <dbReference type="SAM" id="Phobius"/>
    </source>
</evidence>
<proteinExistence type="predicted"/>
<keyword evidence="1" id="KW-1133">Transmembrane helix</keyword>
<keyword evidence="1" id="KW-0472">Membrane</keyword>
<dbReference type="STRING" id="555778.Hneap_2313"/>
<sequence length="230" mass="25637">MLVQRCEAFFGLRGVGGSILLWLPLVAMAGLFSWPSPPVPPETTTQDVAHRIIFNGLDMRAQVFKSQQSPEAILAFYRKVWREQVVVNQMGNEQVIGHREGDYFMTIQVSASGSGSRGNIGVVDVASAPEHFVPGKGIPTPMDSKVFNDIRYPDDPIPTRMIALKNKLSTQQNVSFYRERLEGEGWKPLNDSCTSSGCVLDFQRGDQKMNLVIEPQKNVRSQIVMTIQNP</sequence>
<dbReference type="HOGENOM" id="CLU_105436_0_0_6"/>
<dbReference type="eggNOG" id="ENOG503374U">
    <property type="taxonomic scope" value="Bacteria"/>
</dbReference>
<dbReference type="RefSeq" id="WP_012825154.1">
    <property type="nucleotide sequence ID" value="NC_013422.1"/>
</dbReference>
<organism evidence="2 3">
    <name type="scientific">Halothiobacillus neapolitanus (strain ATCC 23641 / DSM 15147 / CIP 104769 / NCIMB 8539 / c2)</name>
    <name type="common">Thiobacillus neapolitanus</name>
    <dbReference type="NCBI Taxonomy" id="555778"/>
    <lineage>
        <taxon>Bacteria</taxon>
        <taxon>Pseudomonadati</taxon>
        <taxon>Pseudomonadota</taxon>
        <taxon>Gammaproteobacteria</taxon>
        <taxon>Chromatiales</taxon>
        <taxon>Halothiobacillaceae</taxon>
        <taxon>Halothiobacillus</taxon>
    </lineage>
</organism>
<dbReference type="EMBL" id="CP001801">
    <property type="protein sequence ID" value="ACX97123.1"/>
    <property type="molecule type" value="Genomic_DNA"/>
</dbReference>
<dbReference type="AlphaFoldDB" id="D0KX03"/>
<keyword evidence="3" id="KW-1185">Reference proteome</keyword>
<evidence type="ECO:0000313" key="3">
    <source>
        <dbReference type="Proteomes" id="UP000009102"/>
    </source>
</evidence>
<dbReference type="KEGG" id="hna:Hneap_2313"/>
<dbReference type="Proteomes" id="UP000009102">
    <property type="component" value="Chromosome"/>
</dbReference>
<gene>
    <name evidence="2" type="ordered locus">Hneap_2313</name>
</gene>
<protein>
    <submittedName>
        <fullName evidence="2">Uncharacterized protein</fullName>
    </submittedName>
</protein>
<name>D0KX03_HALNC</name>
<keyword evidence="1" id="KW-0812">Transmembrane</keyword>
<reference evidence="2 3" key="1">
    <citation type="submission" date="2009-10" db="EMBL/GenBank/DDBJ databases">
        <title>Complete sequence of Halothiobacillus neapolitanus c2.</title>
        <authorList>
            <consortium name="US DOE Joint Genome Institute"/>
            <person name="Lucas S."/>
            <person name="Copeland A."/>
            <person name="Lapidus A."/>
            <person name="Glavina del Rio T."/>
            <person name="Tice H."/>
            <person name="Bruce D."/>
            <person name="Goodwin L."/>
            <person name="Pitluck S."/>
            <person name="Davenport K."/>
            <person name="Brettin T."/>
            <person name="Detter J.C."/>
            <person name="Han C."/>
            <person name="Tapia R."/>
            <person name="Larimer F."/>
            <person name="Land M."/>
            <person name="Hauser L."/>
            <person name="Kyrpides N."/>
            <person name="Mikhailova N."/>
            <person name="Kerfeld C."/>
            <person name="Cannon G."/>
            <person name="Heinhort S."/>
        </authorList>
    </citation>
    <scope>NUCLEOTIDE SEQUENCE [LARGE SCALE GENOMIC DNA]</scope>
    <source>
        <strain evidence="3">ATCC 23641 / c2</strain>
    </source>
</reference>